<evidence type="ECO:0008006" key="3">
    <source>
        <dbReference type="Google" id="ProtNLM"/>
    </source>
</evidence>
<keyword evidence="2" id="KW-1185">Reference proteome</keyword>
<dbReference type="EMBL" id="JAVHJS010000011">
    <property type="protein sequence ID" value="KAK2843202.1"/>
    <property type="molecule type" value="Genomic_DNA"/>
</dbReference>
<name>A0AA88MVF0_TACVA</name>
<dbReference type="Proteomes" id="UP001187315">
    <property type="component" value="Unassembled WGS sequence"/>
</dbReference>
<proteinExistence type="predicted"/>
<dbReference type="PANTHER" id="PTHR31025:SF25">
    <property type="entry name" value="ZINC FINGER (C2H2)-60"/>
    <property type="match status" value="1"/>
</dbReference>
<reference evidence="1" key="1">
    <citation type="submission" date="2023-08" db="EMBL/GenBank/DDBJ databases">
        <title>Pelteobagrus vachellii genome.</title>
        <authorList>
            <person name="Liu H."/>
        </authorList>
    </citation>
    <scope>NUCLEOTIDE SEQUENCE</scope>
    <source>
        <strain evidence="1">PRFRI_2022a</strain>
        <tissue evidence="1">Muscle</tissue>
    </source>
</reference>
<evidence type="ECO:0000313" key="1">
    <source>
        <dbReference type="EMBL" id="KAK2843202.1"/>
    </source>
</evidence>
<evidence type="ECO:0000313" key="2">
    <source>
        <dbReference type="Proteomes" id="UP001187315"/>
    </source>
</evidence>
<sequence length="320" mass="36066">MAQHLKLRVIVGNNDYRRLDLDSGMPETLAEFNNTICQAFGIETDFRIQFMDPDFNNEFMNVTSVHDINDKTTIKLVYMATLTLTPINDVGLSLSSLVQNAPSTSGSSGAPASLPSTDSDDTIILPHSDNDLRACAWPREFPIPRFPYNVEVQLQHGNDSFRETGTQLKITPGLKSDILEKLAEEILQYTAYPQNYQIDDVAEALIKIFPCLKEPSATGYYGWMISLKYKMANYRTKMRNIGFPEVTVNALKNKHSDDCLPAKNVKKPKKAEVNFSPSHPAGETDESLENVILELMNDVRQRNSALCVKKMSITFSYRRK</sequence>
<protein>
    <recommendedName>
        <fullName evidence="3">PB1 domain-containing protein</fullName>
    </recommendedName>
</protein>
<organism evidence="1 2">
    <name type="scientific">Tachysurus vachellii</name>
    <name type="common">Darkbarbel catfish</name>
    <name type="synonym">Pelteobagrus vachellii</name>
    <dbReference type="NCBI Taxonomy" id="175792"/>
    <lineage>
        <taxon>Eukaryota</taxon>
        <taxon>Metazoa</taxon>
        <taxon>Chordata</taxon>
        <taxon>Craniata</taxon>
        <taxon>Vertebrata</taxon>
        <taxon>Euteleostomi</taxon>
        <taxon>Actinopterygii</taxon>
        <taxon>Neopterygii</taxon>
        <taxon>Teleostei</taxon>
        <taxon>Ostariophysi</taxon>
        <taxon>Siluriformes</taxon>
        <taxon>Bagridae</taxon>
        <taxon>Tachysurus</taxon>
    </lineage>
</organism>
<dbReference type="AlphaFoldDB" id="A0AA88MVF0"/>
<comment type="caution">
    <text evidence="1">The sequence shown here is derived from an EMBL/GenBank/DDBJ whole genome shotgun (WGS) entry which is preliminary data.</text>
</comment>
<dbReference type="PANTHER" id="PTHR31025">
    <property type="entry name" value="SI:CH211-196P9.1-RELATED"/>
    <property type="match status" value="1"/>
</dbReference>
<gene>
    <name evidence="1" type="ORF">Q7C36_011417</name>
</gene>
<accession>A0AA88MVF0</accession>